<sequence length="56" mass="6365">MIKSLLFLLVLSQIQTKMLMETLQKGELNDISGRDAYNVKGHFLFNHLVDLLSISS</sequence>
<evidence type="ECO:0000313" key="1">
    <source>
        <dbReference type="EMBL" id="QDU08992.1"/>
    </source>
</evidence>
<evidence type="ECO:0000313" key="2">
    <source>
        <dbReference type="Proteomes" id="UP000318384"/>
    </source>
</evidence>
<protein>
    <submittedName>
        <fullName evidence="1">Uncharacterized protein</fullName>
    </submittedName>
</protein>
<keyword evidence="2" id="KW-1185">Reference proteome</keyword>
<name>A0A517WUU0_9PLAN</name>
<dbReference type="EMBL" id="CP037422">
    <property type="protein sequence ID" value="QDU08992.1"/>
    <property type="molecule type" value="Genomic_DNA"/>
</dbReference>
<dbReference type="AlphaFoldDB" id="A0A517WUU0"/>
<gene>
    <name evidence="1" type="ORF">V202x_23620</name>
</gene>
<reference evidence="1 2" key="1">
    <citation type="submission" date="2019-03" db="EMBL/GenBank/DDBJ databases">
        <title>Deep-cultivation of Planctomycetes and their phenomic and genomic characterization uncovers novel biology.</title>
        <authorList>
            <person name="Wiegand S."/>
            <person name="Jogler M."/>
            <person name="Boedeker C."/>
            <person name="Pinto D."/>
            <person name="Vollmers J."/>
            <person name="Rivas-Marin E."/>
            <person name="Kohn T."/>
            <person name="Peeters S.H."/>
            <person name="Heuer A."/>
            <person name="Rast P."/>
            <person name="Oberbeckmann S."/>
            <person name="Bunk B."/>
            <person name="Jeske O."/>
            <person name="Meyerdierks A."/>
            <person name="Storesund J.E."/>
            <person name="Kallscheuer N."/>
            <person name="Luecker S."/>
            <person name="Lage O.M."/>
            <person name="Pohl T."/>
            <person name="Merkel B.J."/>
            <person name="Hornburger P."/>
            <person name="Mueller R.-W."/>
            <person name="Bruemmer F."/>
            <person name="Labrenz M."/>
            <person name="Spormann A.M."/>
            <person name="Op den Camp H."/>
            <person name="Overmann J."/>
            <person name="Amann R."/>
            <person name="Jetten M.S.M."/>
            <person name="Mascher T."/>
            <person name="Medema M.H."/>
            <person name="Devos D.P."/>
            <person name="Kaster A.-K."/>
            <person name="Ovreas L."/>
            <person name="Rohde M."/>
            <person name="Galperin M.Y."/>
            <person name="Jogler C."/>
        </authorList>
    </citation>
    <scope>NUCLEOTIDE SEQUENCE [LARGE SCALE GENOMIC DNA]</scope>
    <source>
        <strain evidence="1 2">V202</strain>
    </source>
</reference>
<organism evidence="1 2">
    <name type="scientific">Gimesia aquarii</name>
    <dbReference type="NCBI Taxonomy" id="2527964"/>
    <lineage>
        <taxon>Bacteria</taxon>
        <taxon>Pseudomonadati</taxon>
        <taxon>Planctomycetota</taxon>
        <taxon>Planctomycetia</taxon>
        <taxon>Planctomycetales</taxon>
        <taxon>Planctomycetaceae</taxon>
        <taxon>Gimesia</taxon>
    </lineage>
</organism>
<accession>A0A517WUU0</accession>
<proteinExistence type="predicted"/>
<dbReference type="Proteomes" id="UP000318384">
    <property type="component" value="Chromosome"/>
</dbReference>